<dbReference type="GO" id="GO:0008233">
    <property type="term" value="F:peptidase activity"/>
    <property type="evidence" value="ECO:0007669"/>
    <property type="project" value="InterPro"/>
</dbReference>
<dbReference type="InterPro" id="IPR029045">
    <property type="entry name" value="ClpP/crotonase-like_dom_sf"/>
</dbReference>
<evidence type="ECO:0000256" key="1">
    <source>
        <dbReference type="ARBA" id="ARBA00008683"/>
    </source>
</evidence>
<dbReference type="RefSeq" id="WP_127905153.1">
    <property type="nucleotide sequence ID" value="NZ_RQXX01000001.1"/>
</dbReference>
<evidence type="ECO:0000313" key="3">
    <source>
        <dbReference type="EMBL" id="RVV99710.1"/>
    </source>
</evidence>
<gene>
    <name evidence="3" type="ORF">EKE94_03240</name>
</gene>
<dbReference type="PANTHER" id="PTHR42987">
    <property type="entry name" value="PEPTIDASE S49"/>
    <property type="match status" value="1"/>
</dbReference>
<keyword evidence="4" id="KW-1185">Reference proteome</keyword>
<dbReference type="Proteomes" id="UP000285908">
    <property type="component" value="Unassembled WGS sequence"/>
</dbReference>
<dbReference type="CDD" id="cd07022">
    <property type="entry name" value="S49_Sppa_36K_type"/>
    <property type="match status" value="1"/>
</dbReference>
<dbReference type="InterPro" id="IPR002142">
    <property type="entry name" value="Peptidase_S49"/>
</dbReference>
<dbReference type="OrthoDB" id="266140at2"/>
<accession>A0A438AM26</accession>
<dbReference type="Pfam" id="PF01343">
    <property type="entry name" value="Peptidase_S49"/>
    <property type="match status" value="1"/>
</dbReference>
<organism evidence="3 4">
    <name type="scientific">Mesobaculum littorinae</name>
    <dbReference type="NCBI Taxonomy" id="2486419"/>
    <lineage>
        <taxon>Bacteria</taxon>
        <taxon>Pseudomonadati</taxon>
        <taxon>Pseudomonadota</taxon>
        <taxon>Alphaproteobacteria</taxon>
        <taxon>Rhodobacterales</taxon>
        <taxon>Roseobacteraceae</taxon>
        <taxon>Mesobaculum</taxon>
    </lineage>
</organism>
<comment type="caution">
    <text evidence="3">The sequence shown here is derived from an EMBL/GenBank/DDBJ whole genome shotgun (WGS) entry which is preliminary data.</text>
</comment>
<evidence type="ECO:0000313" key="4">
    <source>
        <dbReference type="Proteomes" id="UP000285908"/>
    </source>
</evidence>
<name>A0A438AM26_9RHOB</name>
<protein>
    <submittedName>
        <fullName evidence="3">S49 family peptidase</fullName>
    </submittedName>
</protein>
<dbReference type="EMBL" id="RQXX01000001">
    <property type="protein sequence ID" value="RVV99710.1"/>
    <property type="molecule type" value="Genomic_DNA"/>
</dbReference>
<dbReference type="GO" id="GO:0006508">
    <property type="term" value="P:proteolysis"/>
    <property type="evidence" value="ECO:0007669"/>
    <property type="project" value="InterPro"/>
</dbReference>
<dbReference type="AlphaFoldDB" id="A0A438AM26"/>
<feature type="domain" description="Peptidase S49" evidence="2">
    <location>
        <begin position="121"/>
        <end position="268"/>
    </location>
</feature>
<reference evidence="3 4" key="1">
    <citation type="submission" date="2018-11" db="EMBL/GenBank/DDBJ databases">
        <title>Mesobaculum littorinae gen. nov., sp. nov., isolated from Littorina scabra that represents a novel genus of the order Rhodobacteraceae.</title>
        <authorList>
            <person name="Li F."/>
        </authorList>
    </citation>
    <scope>NUCLEOTIDE SEQUENCE [LARGE SCALE GENOMIC DNA]</scope>
    <source>
        <strain evidence="3 4">M0103</strain>
    </source>
</reference>
<sequence length="298" mass="31130">MTRRTVASMLAGSTVALCHPAAGEYLATELPEAAAGGPVAIERGERFAVSGGVAVMPIRGLMTPNSELLERYLGWATYRGIEEAMTELTEREDVAAIALELDTPGGLVRNLDAAAEAVAAAAAVKPVHALVSPLAASAGYRLAAHATEIVMTAGSEVGSIGVAVMAHRPEAPDMGGERWFEFTSRHARAKRPDPGTPEGIAVIRADLDRLEATFHAAVAAGRGIPLEDLPARLSLTDDPADGGGVFHPAEAIARGLADRQSRRSDFYSALFAAHAPRRQTAPRAYRARAAAARALATT</sequence>
<comment type="similarity">
    <text evidence="1">Belongs to the peptidase S49 family.</text>
</comment>
<dbReference type="SUPFAM" id="SSF52096">
    <property type="entry name" value="ClpP/crotonase"/>
    <property type="match status" value="1"/>
</dbReference>
<proteinExistence type="inferred from homology"/>
<dbReference type="PANTHER" id="PTHR42987:SF7">
    <property type="entry name" value="SIGNAL PEPTIDE PEPTIDASE SPPA-RELATED"/>
    <property type="match status" value="1"/>
</dbReference>
<evidence type="ECO:0000259" key="2">
    <source>
        <dbReference type="Pfam" id="PF01343"/>
    </source>
</evidence>
<dbReference type="InterPro" id="IPR033855">
    <property type="entry name" value="Protein_C"/>
</dbReference>
<dbReference type="Gene3D" id="3.90.226.10">
    <property type="entry name" value="2-enoyl-CoA Hydratase, Chain A, domain 1"/>
    <property type="match status" value="1"/>
</dbReference>